<keyword evidence="1" id="KW-0808">Transferase</keyword>
<reference evidence="2" key="1">
    <citation type="submission" date="2016-10" db="EMBL/GenBank/DDBJ databases">
        <authorList>
            <person name="Varghese N."/>
            <person name="Submissions S."/>
        </authorList>
    </citation>
    <scope>NUCLEOTIDE SEQUENCE [LARGE SCALE GENOMIC DNA]</scope>
    <source>
        <strain evidence="2">CGMCC 1.12402</strain>
    </source>
</reference>
<dbReference type="Proteomes" id="UP000199437">
    <property type="component" value="Unassembled WGS sequence"/>
</dbReference>
<dbReference type="PIRSF" id="PIRSF005917">
    <property type="entry name" value="MTase_YraL"/>
    <property type="match status" value="1"/>
</dbReference>
<dbReference type="AlphaFoldDB" id="A0A1I0N3W8"/>
<dbReference type="RefSeq" id="WP_090257260.1">
    <property type="nucleotide sequence ID" value="NZ_FOIR01000001.1"/>
</dbReference>
<gene>
    <name evidence="1" type="ORF">SAMN05216290_0899</name>
</gene>
<dbReference type="InterPro" id="IPR035996">
    <property type="entry name" value="4pyrrol_Methylase_sf"/>
</dbReference>
<dbReference type="InterPro" id="IPR014776">
    <property type="entry name" value="4pyrrole_Mease_sub2"/>
</dbReference>
<evidence type="ECO:0000313" key="2">
    <source>
        <dbReference type="Proteomes" id="UP000199437"/>
    </source>
</evidence>
<dbReference type="GO" id="GO:0032259">
    <property type="term" value="P:methylation"/>
    <property type="evidence" value="ECO:0007669"/>
    <property type="project" value="UniProtKB-KW"/>
</dbReference>
<name>A0A1I0N3W8_9BACT</name>
<dbReference type="STRING" id="1267423.SAMN05216290_0899"/>
<dbReference type="Gene3D" id="3.40.1010.10">
    <property type="entry name" value="Cobalt-precorrin-4 Transmethylase, Domain 1"/>
    <property type="match status" value="1"/>
</dbReference>
<keyword evidence="2" id="KW-1185">Reference proteome</keyword>
<sequence>MNNPGQVFLIPNVIAEGTQEAVIPQHVKSAILACDFFLVENLRTARRYISSLKLGLTIEELEFQILDKKTSYEDCFELLQPVLNGKNVGIISESGCPGVADPGARLVHMAHQFRVKVNPLVGPSSILLALMASGFNGQSFAFHGYLPIDKKDRQLAIRNLEKSSKELNQTQIFMDTPYRNEQLLADVIKTCRKDTYLCVARDISGKEELILSKPVEKWKANEVKLKKIPTIFIIYST</sequence>
<dbReference type="GeneID" id="99985638"/>
<proteinExistence type="predicted"/>
<dbReference type="PANTHER" id="PTHR46111">
    <property type="entry name" value="RIBOSOMAL RNA SMALL SUBUNIT METHYLTRANSFERASE I"/>
    <property type="match status" value="1"/>
</dbReference>
<accession>A0A1I0N3W8</accession>
<evidence type="ECO:0000313" key="1">
    <source>
        <dbReference type="EMBL" id="SEV95515.1"/>
    </source>
</evidence>
<dbReference type="SUPFAM" id="SSF53790">
    <property type="entry name" value="Tetrapyrrole methylase"/>
    <property type="match status" value="1"/>
</dbReference>
<dbReference type="CDD" id="cd11649">
    <property type="entry name" value="RsmI_like"/>
    <property type="match status" value="1"/>
</dbReference>
<protein>
    <submittedName>
        <fullName evidence="1">16S rRNA (Cytidine1402-2'-O)-methyltransferase</fullName>
    </submittedName>
</protein>
<dbReference type="InterPro" id="IPR008189">
    <property type="entry name" value="rRNA_ssu_MeTfrase_I"/>
</dbReference>
<dbReference type="GO" id="GO:0008168">
    <property type="term" value="F:methyltransferase activity"/>
    <property type="evidence" value="ECO:0007669"/>
    <property type="project" value="UniProtKB-KW"/>
</dbReference>
<dbReference type="EMBL" id="FOIR01000001">
    <property type="protein sequence ID" value="SEV95515.1"/>
    <property type="molecule type" value="Genomic_DNA"/>
</dbReference>
<keyword evidence="1" id="KW-0489">Methyltransferase</keyword>
<dbReference type="Gene3D" id="3.30.950.10">
    <property type="entry name" value="Methyltransferase, Cobalt-precorrin-4 Transmethylase, Domain 2"/>
    <property type="match status" value="1"/>
</dbReference>
<dbReference type="InterPro" id="IPR014777">
    <property type="entry name" value="4pyrrole_Mease_sub1"/>
</dbReference>
<dbReference type="PANTHER" id="PTHR46111:SF2">
    <property type="entry name" value="SAM-DEPENDENT METHYLTRANSFERASE"/>
    <property type="match status" value="1"/>
</dbReference>
<dbReference type="OrthoDB" id="7061662at2"/>
<organism evidence="1 2">
    <name type="scientific">Roseivirga pacifica</name>
    <dbReference type="NCBI Taxonomy" id="1267423"/>
    <lineage>
        <taxon>Bacteria</taxon>
        <taxon>Pseudomonadati</taxon>
        <taxon>Bacteroidota</taxon>
        <taxon>Cytophagia</taxon>
        <taxon>Cytophagales</taxon>
        <taxon>Roseivirgaceae</taxon>
        <taxon>Roseivirga</taxon>
    </lineage>
</organism>